<dbReference type="Pfam" id="PF08281">
    <property type="entry name" value="Sigma70_r4_2"/>
    <property type="match status" value="1"/>
</dbReference>
<dbReference type="InterPro" id="IPR039425">
    <property type="entry name" value="RNA_pol_sigma-70-like"/>
</dbReference>
<feature type="compositionally biased region" description="Polar residues" evidence="5">
    <location>
        <begin position="174"/>
        <end position="190"/>
    </location>
</feature>
<name>A0ABQ2F8T7_9MICO</name>
<dbReference type="RefSeq" id="WP_022921225.1">
    <property type="nucleotide sequence ID" value="NZ_BMLB01000003.1"/>
</dbReference>
<dbReference type="GO" id="GO:0000428">
    <property type="term" value="C:DNA-directed RNA polymerase complex"/>
    <property type="evidence" value="ECO:0007669"/>
    <property type="project" value="UniProtKB-KW"/>
</dbReference>
<evidence type="ECO:0000313" key="9">
    <source>
        <dbReference type="Proteomes" id="UP000662111"/>
    </source>
</evidence>
<dbReference type="PANTHER" id="PTHR43133:SF25">
    <property type="entry name" value="RNA POLYMERASE SIGMA FACTOR RFAY-RELATED"/>
    <property type="match status" value="1"/>
</dbReference>
<dbReference type="Proteomes" id="UP000662111">
    <property type="component" value="Unassembled WGS sequence"/>
</dbReference>
<dbReference type="PANTHER" id="PTHR43133">
    <property type="entry name" value="RNA POLYMERASE ECF-TYPE SIGMA FACTO"/>
    <property type="match status" value="1"/>
</dbReference>
<keyword evidence="4" id="KW-0804">Transcription</keyword>
<feature type="domain" description="RNA polymerase sigma factor 70 region 4 type 2" evidence="7">
    <location>
        <begin position="110"/>
        <end position="157"/>
    </location>
</feature>
<dbReference type="EMBL" id="BMLB01000003">
    <property type="protein sequence ID" value="GGK70955.1"/>
    <property type="molecule type" value="Genomic_DNA"/>
</dbReference>
<dbReference type="Pfam" id="PF04542">
    <property type="entry name" value="Sigma70_r2"/>
    <property type="match status" value="1"/>
</dbReference>
<dbReference type="SUPFAM" id="SSF88946">
    <property type="entry name" value="Sigma2 domain of RNA polymerase sigma factors"/>
    <property type="match status" value="1"/>
</dbReference>
<dbReference type="InterPro" id="IPR007627">
    <property type="entry name" value="RNA_pol_sigma70_r2"/>
</dbReference>
<dbReference type="NCBIfam" id="TIGR02937">
    <property type="entry name" value="sigma70-ECF"/>
    <property type="match status" value="1"/>
</dbReference>
<evidence type="ECO:0000313" key="8">
    <source>
        <dbReference type="EMBL" id="GGK70955.1"/>
    </source>
</evidence>
<dbReference type="Gene3D" id="1.10.1740.10">
    <property type="match status" value="1"/>
</dbReference>
<protein>
    <submittedName>
        <fullName evidence="8">DNA-directed RNA polymerase sigma-70 factor</fullName>
    </submittedName>
</protein>
<keyword evidence="9" id="KW-1185">Reference proteome</keyword>
<accession>A0ABQ2F8T7</accession>
<dbReference type="InterPro" id="IPR013249">
    <property type="entry name" value="RNA_pol_sigma70_r4_t2"/>
</dbReference>
<feature type="domain" description="RNA polymerase sigma-70 region 2" evidence="6">
    <location>
        <begin position="13"/>
        <end position="78"/>
    </location>
</feature>
<keyword evidence="3" id="KW-0731">Sigma factor</keyword>
<gene>
    <name evidence="8" type="primary">rpoE</name>
    <name evidence="8" type="ORF">GCM10011509_19250</name>
</gene>
<evidence type="ECO:0000256" key="3">
    <source>
        <dbReference type="ARBA" id="ARBA00023082"/>
    </source>
</evidence>
<evidence type="ECO:0000256" key="4">
    <source>
        <dbReference type="ARBA" id="ARBA00023163"/>
    </source>
</evidence>
<comment type="caution">
    <text evidence="8">The sequence shown here is derived from an EMBL/GenBank/DDBJ whole genome shotgun (WGS) entry which is preliminary data.</text>
</comment>
<keyword evidence="2" id="KW-0805">Transcription regulation</keyword>
<proteinExistence type="inferred from homology"/>
<evidence type="ECO:0000256" key="5">
    <source>
        <dbReference type="SAM" id="MobiDB-lite"/>
    </source>
</evidence>
<dbReference type="Gene3D" id="1.10.10.10">
    <property type="entry name" value="Winged helix-like DNA-binding domain superfamily/Winged helix DNA-binding domain"/>
    <property type="match status" value="1"/>
</dbReference>
<dbReference type="SUPFAM" id="SSF88659">
    <property type="entry name" value="Sigma3 and sigma4 domains of RNA polymerase sigma factors"/>
    <property type="match status" value="1"/>
</dbReference>
<evidence type="ECO:0000259" key="6">
    <source>
        <dbReference type="Pfam" id="PF04542"/>
    </source>
</evidence>
<dbReference type="InterPro" id="IPR013324">
    <property type="entry name" value="RNA_pol_sigma_r3/r4-like"/>
</dbReference>
<reference evidence="9" key="1">
    <citation type="journal article" date="2019" name="Int. J. Syst. Evol. Microbiol.">
        <title>The Global Catalogue of Microorganisms (GCM) 10K type strain sequencing project: providing services to taxonomists for standard genome sequencing and annotation.</title>
        <authorList>
            <consortium name="The Broad Institute Genomics Platform"/>
            <consortium name="The Broad Institute Genome Sequencing Center for Infectious Disease"/>
            <person name="Wu L."/>
            <person name="Ma J."/>
        </authorList>
    </citation>
    <scope>NUCLEOTIDE SEQUENCE [LARGE SCALE GENOMIC DNA]</scope>
    <source>
        <strain evidence="9">CGMCC 1.5362</strain>
    </source>
</reference>
<evidence type="ECO:0000256" key="1">
    <source>
        <dbReference type="ARBA" id="ARBA00010641"/>
    </source>
</evidence>
<evidence type="ECO:0000259" key="7">
    <source>
        <dbReference type="Pfam" id="PF08281"/>
    </source>
</evidence>
<dbReference type="InterPro" id="IPR013325">
    <property type="entry name" value="RNA_pol_sigma_r2"/>
</dbReference>
<evidence type="ECO:0000256" key="2">
    <source>
        <dbReference type="ARBA" id="ARBA00023015"/>
    </source>
</evidence>
<dbReference type="InterPro" id="IPR036388">
    <property type="entry name" value="WH-like_DNA-bd_sf"/>
</dbReference>
<dbReference type="InterPro" id="IPR014284">
    <property type="entry name" value="RNA_pol_sigma-70_dom"/>
</dbReference>
<sequence length="190" mass="20994">MSPDAEHFEGVFRATYVDLTRFAARRVELSVAEDVAADAFTVAWRRRGDLPDDPGQARAWLFGIARNLILARHRHVRRDQALTVRLISHDRACSTVPGHEAGVIAGADLEAAWTRLTTAQQETIALTVLDGLSSQQAAMILGVSPVAYRLRLMRARRVLGAHLRVSKDPAPPTTARQQHTPPDTYQSEGR</sequence>
<organism evidence="8 9">
    <name type="scientific">Ornithinimicrobium pekingense</name>
    <dbReference type="NCBI Taxonomy" id="384677"/>
    <lineage>
        <taxon>Bacteria</taxon>
        <taxon>Bacillati</taxon>
        <taxon>Actinomycetota</taxon>
        <taxon>Actinomycetes</taxon>
        <taxon>Micrococcales</taxon>
        <taxon>Ornithinimicrobiaceae</taxon>
        <taxon>Ornithinimicrobium</taxon>
    </lineage>
</organism>
<keyword evidence="8" id="KW-0240">DNA-directed RNA polymerase</keyword>
<comment type="similarity">
    <text evidence="1">Belongs to the sigma-70 factor family. ECF subfamily.</text>
</comment>
<feature type="region of interest" description="Disordered" evidence="5">
    <location>
        <begin position="163"/>
        <end position="190"/>
    </location>
</feature>